<gene>
    <name evidence="2" type="ORF">NDU88_001255</name>
</gene>
<proteinExistence type="predicted"/>
<comment type="caution">
    <text evidence="2">The sequence shown here is derived from an EMBL/GenBank/DDBJ whole genome shotgun (WGS) entry which is preliminary data.</text>
</comment>
<name>A0AAV7KP32_PLEWA</name>
<protein>
    <submittedName>
        <fullName evidence="2">Uncharacterized protein</fullName>
    </submittedName>
</protein>
<dbReference type="Proteomes" id="UP001066276">
    <property type="component" value="Chromosome 12"/>
</dbReference>
<accession>A0AAV7KP32</accession>
<reference evidence="2" key="1">
    <citation type="journal article" date="2022" name="bioRxiv">
        <title>Sequencing and chromosome-scale assembly of the giantPleurodeles waltlgenome.</title>
        <authorList>
            <person name="Brown T."/>
            <person name="Elewa A."/>
            <person name="Iarovenko S."/>
            <person name="Subramanian E."/>
            <person name="Araus A.J."/>
            <person name="Petzold A."/>
            <person name="Susuki M."/>
            <person name="Suzuki K.-i.T."/>
            <person name="Hayashi T."/>
            <person name="Toyoda A."/>
            <person name="Oliveira C."/>
            <person name="Osipova E."/>
            <person name="Leigh N.D."/>
            <person name="Simon A."/>
            <person name="Yun M.H."/>
        </authorList>
    </citation>
    <scope>NUCLEOTIDE SEQUENCE</scope>
    <source>
        <strain evidence="2">20211129_DDA</strain>
        <tissue evidence="2">Liver</tissue>
    </source>
</reference>
<dbReference type="EMBL" id="JANPWB010000016">
    <property type="protein sequence ID" value="KAJ1081071.1"/>
    <property type="molecule type" value="Genomic_DNA"/>
</dbReference>
<evidence type="ECO:0000256" key="1">
    <source>
        <dbReference type="SAM" id="MobiDB-lite"/>
    </source>
</evidence>
<keyword evidence="3" id="KW-1185">Reference proteome</keyword>
<feature type="region of interest" description="Disordered" evidence="1">
    <location>
        <begin position="1"/>
        <end position="35"/>
    </location>
</feature>
<feature type="compositionally biased region" description="Polar residues" evidence="1">
    <location>
        <begin position="80"/>
        <end position="89"/>
    </location>
</feature>
<feature type="region of interest" description="Disordered" evidence="1">
    <location>
        <begin position="73"/>
        <end position="102"/>
    </location>
</feature>
<evidence type="ECO:0000313" key="3">
    <source>
        <dbReference type="Proteomes" id="UP001066276"/>
    </source>
</evidence>
<sequence>MQLCRSAQLRDKQDSSPGYSALPISTPGPSHHVCGPQRRRCQLKMRDASELKQRLRPPKRCSVLWWRIRPQCVSSGDPPSRTSVSSAVQGLQGPPGRISSAPETRTFSLWIPVDSGRVAPGHEAPHQFDHSSRHFRGRAGPVRQDSHYRPSPAVGHRAEYRGPLPTRFGRRALPGSSSTLKEVLKSAASLCLTPGPSAVRRYSVPRLACSSRGHPGILISPDAAGRSFMLCGPEPSMLVLSSGASAPYAQ</sequence>
<evidence type="ECO:0000313" key="2">
    <source>
        <dbReference type="EMBL" id="KAJ1081071.1"/>
    </source>
</evidence>
<feature type="region of interest" description="Disordered" evidence="1">
    <location>
        <begin position="124"/>
        <end position="173"/>
    </location>
</feature>
<dbReference type="AlphaFoldDB" id="A0AAV7KP32"/>
<organism evidence="2 3">
    <name type="scientific">Pleurodeles waltl</name>
    <name type="common">Iberian ribbed newt</name>
    <dbReference type="NCBI Taxonomy" id="8319"/>
    <lineage>
        <taxon>Eukaryota</taxon>
        <taxon>Metazoa</taxon>
        <taxon>Chordata</taxon>
        <taxon>Craniata</taxon>
        <taxon>Vertebrata</taxon>
        <taxon>Euteleostomi</taxon>
        <taxon>Amphibia</taxon>
        <taxon>Batrachia</taxon>
        <taxon>Caudata</taxon>
        <taxon>Salamandroidea</taxon>
        <taxon>Salamandridae</taxon>
        <taxon>Pleurodelinae</taxon>
        <taxon>Pleurodeles</taxon>
    </lineage>
</organism>